<dbReference type="Pfam" id="PF02706">
    <property type="entry name" value="Wzz"/>
    <property type="match status" value="1"/>
</dbReference>
<dbReference type="GO" id="GO:0005886">
    <property type="term" value="C:plasma membrane"/>
    <property type="evidence" value="ECO:0007669"/>
    <property type="project" value="UniProtKB-SubCell"/>
</dbReference>
<keyword evidence="4 8" id="KW-0812">Transmembrane</keyword>
<dbReference type="AlphaFoldDB" id="A0A931MV97"/>
<dbReference type="InterPro" id="IPR050445">
    <property type="entry name" value="Bact_polysacc_biosynth/exp"/>
</dbReference>
<dbReference type="Proteomes" id="UP000614490">
    <property type="component" value="Unassembled WGS sequence"/>
</dbReference>
<keyword evidence="6 8" id="KW-0472">Membrane</keyword>
<evidence type="ECO:0000256" key="4">
    <source>
        <dbReference type="ARBA" id="ARBA00022692"/>
    </source>
</evidence>
<evidence type="ECO:0000256" key="8">
    <source>
        <dbReference type="SAM" id="Phobius"/>
    </source>
</evidence>
<dbReference type="InterPro" id="IPR003856">
    <property type="entry name" value="LPS_length_determ_N"/>
</dbReference>
<evidence type="ECO:0000256" key="6">
    <source>
        <dbReference type="ARBA" id="ARBA00023136"/>
    </source>
</evidence>
<feature type="domain" description="Tyrosine-protein kinase G-rich" evidence="10">
    <location>
        <begin position="142"/>
        <end position="195"/>
    </location>
</feature>
<feature type="transmembrane region" description="Helical" evidence="8">
    <location>
        <begin position="16"/>
        <end position="38"/>
    </location>
</feature>
<proteinExistence type="inferred from homology"/>
<protein>
    <submittedName>
        <fullName evidence="11">Capsular biosynthesis protein</fullName>
    </submittedName>
</protein>
<feature type="region of interest" description="Disordered" evidence="7">
    <location>
        <begin position="230"/>
        <end position="256"/>
    </location>
</feature>
<evidence type="ECO:0000259" key="10">
    <source>
        <dbReference type="Pfam" id="PF13807"/>
    </source>
</evidence>
<comment type="subcellular location">
    <subcellularLocation>
        <location evidence="1">Cell membrane</location>
        <topology evidence="1">Multi-pass membrane protein</topology>
    </subcellularLocation>
</comment>
<keyword evidence="5 8" id="KW-1133">Transmembrane helix</keyword>
<evidence type="ECO:0000256" key="7">
    <source>
        <dbReference type="SAM" id="MobiDB-lite"/>
    </source>
</evidence>
<accession>A0A931MV97</accession>
<reference evidence="11 12" key="1">
    <citation type="journal article" date="2005" name="Int. J. Syst. Evol. Microbiol.">
        <title>Halobacillus yeomjeoni sp. nov., isolated from a marine solar saltern in Korea.</title>
        <authorList>
            <person name="Yoon J.H."/>
            <person name="Kang S.J."/>
            <person name="Lee C.H."/>
            <person name="Oh H.W."/>
            <person name="Oh T.K."/>
        </authorList>
    </citation>
    <scope>NUCLEOTIDE SEQUENCE [LARGE SCALE GENOMIC DNA]</scope>
    <source>
        <strain evidence="11 12">KCTC 3957</strain>
    </source>
</reference>
<evidence type="ECO:0000313" key="11">
    <source>
        <dbReference type="EMBL" id="MBH0230803.1"/>
    </source>
</evidence>
<gene>
    <name evidence="11" type="ORF">H0267_11305</name>
</gene>
<evidence type="ECO:0000256" key="5">
    <source>
        <dbReference type="ARBA" id="ARBA00022989"/>
    </source>
</evidence>
<dbReference type="Pfam" id="PF13807">
    <property type="entry name" value="GNVR"/>
    <property type="match status" value="1"/>
</dbReference>
<feature type="compositionally biased region" description="Basic residues" evidence="7">
    <location>
        <begin position="239"/>
        <end position="249"/>
    </location>
</feature>
<comment type="caution">
    <text evidence="11">The sequence shown here is derived from an EMBL/GenBank/DDBJ whole genome shotgun (WGS) entry which is preliminary data.</text>
</comment>
<evidence type="ECO:0000313" key="12">
    <source>
        <dbReference type="Proteomes" id="UP000614490"/>
    </source>
</evidence>
<feature type="domain" description="Polysaccharide chain length determinant N-terminal" evidence="9">
    <location>
        <begin position="6"/>
        <end position="92"/>
    </location>
</feature>
<dbReference type="PANTHER" id="PTHR32309:SF13">
    <property type="entry name" value="FERRIC ENTEROBACTIN TRANSPORT PROTEIN FEPE"/>
    <property type="match status" value="1"/>
</dbReference>
<evidence type="ECO:0000259" key="9">
    <source>
        <dbReference type="Pfam" id="PF02706"/>
    </source>
</evidence>
<dbReference type="InterPro" id="IPR032807">
    <property type="entry name" value="GNVR"/>
</dbReference>
<dbReference type="RefSeq" id="WP_197317414.1">
    <property type="nucleotide sequence ID" value="NZ_JADZSC010000002.1"/>
</dbReference>
<name>A0A931MV97_9BACI</name>
<dbReference type="GO" id="GO:0004713">
    <property type="term" value="F:protein tyrosine kinase activity"/>
    <property type="evidence" value="ECO:0007669"/>
    <property type="project" value="TreeGrafter"/>
</dbReference>
<evidence type="ECO:0000256" key="1">
    <source>
        <dbReference type="ARBA" id="ARBA00004651"/>
    </source>
</evidence>
<evidence type="ECO:0000256" key="2">
    <source>
        <dbReference type="ARBA" id="ARBA00006683"/>
    </source>
</evidence>
<keyword evidence="12" id="KW-1185">Reference proteome</keyword>
<sequence length="256" mass="28564">MDKSFRDVFLVLKKRGWTIGLTVVFTVALAGILSFYVIQPTYEATSQFIVNDEYEQRLSEVSIEKIRTNVELINTYNVVIKSPAILDKVIDQENLSMSDKELSQQLDVSSAEDSQVVAVTVTDGSHERAVRIANATVDVFQNEISHLMNIDNVRILSIAEVEKNPSPVAPNPMLNIAIGLLLGIMLGVAIALFKEYMDFSIKTKRDLQECIDIPVVGTISRVEEKDLKSMNEEASQRTRSQKGAHLHVVKKSEKIG</sequence>
<organism evidence="11 12">
    <name type="scientific">Halobacillus yeomjeoni</name>
    <dbReference type="NCBI Taxonomy" id="311194"/>
    <lineage>
        <taxon>Bacteria</taxon>
        <taxon>Bacillati</taxon>
        <taxon>Bacillota</taxon>
        <taxon>Bacilli</taxon>
        <taxon>Bacillales</taxon>
        <taxon>Bacillaceae</taxon>
        <taxon>Halobacillus</taxon>
    </lineage>
</organism>
<comment type="similarity">
    <text evidence="2">Belongs to the CpsC/CapA family.</text>
</comment>
<dbReference type="PANTHER" id="PTHR32309">
    <property type="entry name" value="TYROSINE-PROTEIN KINASE"/>
    <property type="match status" value="1"/>
</dbReference>
<feature type="transmembrane region" description="Helical" evidence="8">
    <location>
        <begin position="173"/>
        <end position="193"/>
    </location>
</feature>
<keyword evidence="3" id="KW-1003">Cell membrane</keyword>
<evidence type="ECO:0000256" key="3">
    <source>
        <dbReference type="ARBA" id="ARBA00022475"/>
    </source>
</evidence>
<dbReference type="EMBL" id="JADZSC010000002">
    <property type="protein sequence ID" value="MBH0230803.1"/>
    <property type="molecule type" value="Genomic_DNA"/>
</dbReference>